<feature type="compositionally biased region" description="Polar residues" evidence="1">
    <location>
        <begin position="207"/>
        <end position="224"/>
    </location>
</feature>
<feature type="compositionally biased region" description="Polar residues" evidence="1">
    <location>
        <begin position="118"/>
        <end position="133"/>
    </location>
</feature>
<reference evidence="2" key="1">
    <citation type="journal article" date="2020" name="Fungal Divers.">
        <title>Resolving the Mortierellaceae phylogeny through synthesis of multi-gene phylogenetics and phylogenomics.</title>
        <authorList>
            <person name="Vandepol N."/>
            <person name="Liber J."/>
            <person name="Desiro A."/>
            <person name="Na H."/>
            <person name="Kennedy M."/>
            <person name="Barry K."/>
            <person name="Grigoriev I.V."/>
            <person name="Miller A.N."/>
            <person name="O'Donnell K."/>
            <person name="Stajich J.E."/>
            <person name="Bonito G."/>
        </authorList>
    </citation>
    <scope>NUCLEOTIDE SEQUENCE</scope>
    <source>
        <strain evidence="2">NRRL 28262</strain>
    </source>
</reference>
<sequence>MRRVHPQRVKPPVQSQNNNNNHISNNPTPSNTSGANYKNKTWTTHSELYKRYAANNSKSSSVDNSLQQAVAQAKQAATNPMTGRKSFAFNPSSMLRPSHDQDHPDATNSDQGGIPHLLTTTNRSGNEGTGRNLNASAISESKCLVVVDGSGDDHGDDDDIDDFDLPDVADLFPSKFRRVDGSGNTEKTTTAVAAMAVATNSHAIGRQQTSLSLDKGSLSLTNHSDSNKDKKTQAEMVQEEEEDPWVMSIHPEDQDLDLFPQSPTSTVGGFPVHTDNQQRHQVAASAAVQQHQQYHQNSPPIMSTRSEMSKTQHTLNEINSLVMDEFPTQSPSRTCLQTIPFEDCELSEFRSMTPDIEAPEQPSSRDMDVSGVGNIAGPFGEHQQDEQMDTGVTLRADGTDDSLVDLTGSRASRLSGGIAHAETLGELPVGHHENPDAAVPGEKAASVASQASDGDALQRQTLTFTLPDTSADFHARLKQLSSSFQSSLDDMMDAIKEVEQFRSTVEKSLTDRQDVLHQRGERIHQQARRLQDEATILHSKGRQYMLHAARSDLACVKGE</sequence>
<evidence type="ECO:0000313" key="3">
    <source>
        <dbReference type="Proteomes" id="UP001194580"/>
    </source>
</evidence>
<feature type="compositionally biased region" description="Low complexity" evidence="1">
    <location>
        <begin position="11"/>
        <end position="33"/>
    </location>
</feature>
<accession>A0AAD4H498</accession>
<feature type="region of interest" description="Disordered" evidence="1">
    <location>
        <begin position="207"/>
        <end position="236"/>
    </location>
</feature>
<dbReference type="Proteomes" id="UP001194580">
    <property type="component" value="Unassembled WGS sequence"/>
</dbReference>
<comment type="caution">
    <text evidence="2">The sequence shown here is derived from an EMBL/GenBank/DDBJ whole genome shotgun (WGS) entry which is preliminary data.</text>
</comment>
<protein>
    <submittedName>
        <fullName evidence="2">Uncharacterized protein</fullName>
    </submittedName>
</protein>
<dbReference type="EMBL" id="JAAAIL010001224">
    <property type="protein sequence ID" value="KAG0271109.1"/>
    <property type="molecule type" value="Genomic_DNA"/>
</dbReference>
<evidence type="ECO:0000256" key="1">
    <source>
        <dbReference type="SAM" id="MobiDB-lite"/>
    </source>
</evidence>
<organism evidence="2 3">
    <name type="scientific">Linnemannia exigua</name>
    <dbReference type="NCBI Taxonomy" id="604196"/>
    <lineage>
        <taxon>Eukaryota</taxon>
        <taxon>Fungi</taxon>
        <taxon>Fungi incertae sedis</taxon>
        <taxon>Mucoromycota</taxon>
        <taxon>Mortierellomycotina</taxon>
        <taxon>Mortierellomycetes</taxon>
        <taxon>Mortierellales</taxon>
        <taxon>Mortierellaceae</taxon>
        <taxon>Linnemannia</taxon>
    </lineage>
</organism>
<name>A0AAD4H498_9FUNG</name>
<keyword evidence="3" id="KW-1185">Reference proteome</keyword>
<gene>
    <name evidence="2" type="ORF">BGZ95_001140</name>
</gene>
<feature type="compositionally biased region" description="Low complexity" evidence="1">
    <location>
        <begin position="67"/>
        <end position="77"/>
    </location>
</feature>
<feature type="region of interest" description="Disordered" evidence="1">
    <location>
        <begin position="55"/>
        <end position="133"/>
    </location>
</feature>
<feature type="region of interest" description="Disordered" evidence="1">
    <location>
        <begin position="431"/>
        <end position="454"/>
    </location>
</feature>
<evidence type="ECO:0000313" key="2">
    <source>
        <dbReference type="EMBL" id="KAG0271109.1"/>
    </source>
</evidence>
<feature type="region of interest" description="Disordered" evidence="1">
    <location>
        <begin position="1"/>
        <end position="39"/>
    </location>
</feature>
<proteinExistence type="predicted"/>
<feature type="compositionally biased region" description="Polar residues" evidence="1">
    <location>
        <begin position="55"/>
        <end position="66"/>
    </location>
</feature>
<dbReference type="AlphaFoldDB" id="A0AAD4H498"/>